<organism evidence="4 5">
    <name type="scientific">Effusibacillus consociatus</name>
    <dbReference type="NCBI Taxonomy" id="1117041"/>
    <lineage>
        <taxon>Bacteria</taxon>
        <taxon>Bacillati</taxon>
        <taxon>Bacillota</taxon>
        <taxon>Bacilli</taxon>
        <taxon>Bacillales</taxon>
        <taxon>Alicyclobacillaceae</taxon>
        <taxon>Effusibacillus</taxon>
    </lineage>
</organism>
<dbReference type="GO" id="GO:0016787">
    <property type="term" value="F:hydrolase activity"/>
    <property type="evidence" value="ECO:0007669"/>
    <property type="project" value="UniProtKB-KW"/>
</dbReference>
<evidence type="ECO:0000256" key="1">
    <source>
        <dbReference type="SAM" id="Phobius"/>
    </source>
</evidence>
<dbReference type="EMBL" id="JBHSHC010000132">
    <property type="protein sequence ID" value="MFC4769490.1"/>
    <property type="molecule type" value="Genomic_DNA"/>
</dbReference>
<dbReference type="PROSITE" id="PS51832">
    <property type="entry name" value="HD_GYP"/>
    <property type="match status" value="1"/>
</dbReference>
<keyword evidence="1" id="KW-0812">Transmembrane</keyword>
<dbReference type="InterPro" id="IPR006675">
    <property type="entry name" value="HDIG_dom"/>
</dbReference>
<feature type="transmembrane region" description="Helical" evidence="1">
    <location>
        <begin position="46"/>
        <end position="64"/>
    </location>
</feature>
<feature type="transmembrane region" description="Helical" evidence="1">
    <location>
        <begin position="142"/>
        <end position="163"/>
    </location>
</feature>
<dbReference type="InterPro" id="IPR006674">
    <property type="entry name" value="HD_domain"/>
</dbReference>
<feature type="transmembrane region" description="Helical" evidence="1">
    <location>
        <begin position="175"/>
        <end position="196"/>
    </location>
</feature>
<dbReference type="EC" id="3.1.4.-" evidence="4"/>
<sequence length="440" mass="49059">MELLQKVENRFEWMRSVVKVGLPLAAVLIFVSVLPELEKREHWGPLFTYTLLTIICSFSVIRTFNFKLTLNNAVFFSGILLYGASIAAWSVVLEVLILAFLTRMPLLKVLANAGQMLLTVWLVATLQSYLNSFSLPWMLTDILLIIVYWLANTFLCAIGIASFNKVSWMTIAKVMIKDFALSYLMVMSLGELGARLVEIHGILALLPVTIAFGVISAVFYKYATGVNKLEQKMEEIRVLNESFLAAMAAAIDARDPYTHGHSSRVAFWARELASALGLPNKQVEEVYYGGILHDIGKIGIEDAILNKTGKLTHEEYDKIKQHPVIGYQIVERAGVFPELLPAIRSHHERIDGKGYPDGLQGDQIPLIARILAISDAFDAMVSDRPYRKGMPVETALQQIKEGAGTQFDEEFAAAFVKLVSSRSTEELEALNRRGSNDSNK</sequence>
<feature type="domain" description="HD" evidence="2">
    <location>
        <begin position="258"/>
        <end position="380"/>
    </location>
</feature>
<name>A0ABV9QA31_9BACL</name>
<comment type="caution">
    <text evidence="4">The sequence shown here is derived from an EMBL/GenBank/DDBJ whole genome shotgun (WGS) entry which is preliminary data.</text>
</comment>
<evidence type="ECO:0000259" key="3">
    <source>
        <dbReference type="PROSITE" id="PS51832"/>
    </source>
</evidence>
<keyword evidence="1" id="KW-1133">Transmembrane helix</keyword>
<dbReference type="PANTHER" id="PTHR43155">
    <property type="entry name" value="CYCLIC DI-GMP PHOSPHODIESTERASE PA4108-RELATED"/>
    <property type="match status" value="1"/>
</dbReference>
<dbReference type="InterPro" id="IPR037522">
    <property type="entry name" value="HD_GYP_dom"/>
</dbReference>
<accession>A0ABV9QA31</accession>
<feature type="transmembrane region" description="Helical" evidence="1">
    <location>
        <begin position="13"/>
        <end position="34"/>
    </location>
</feature>
<evidence type="ECO:0000259" key="2">
    <source>
        <dbReference type="PROSITE" id="PS51831"/>
    </source>
</evidence>
<evidence type="ECO:0000313" key="5">
    <source>
        <dbReference type="Proteomes" id="UP001596002"/>
    </source>
</evidence>
<feature type="transmembrane region" description="Helical" evidence="1">
    <location>
        <begin position="79"/>
        <end position="102"/>
    </location>
</feature>
<dbReference type="SMART" id="SM00471">
    <property type="entry name" value="HDc"/>
    <property type="match status" value="1"/>
</dbReference>
<proteinExistence type="predicted"/>
<reference evidence="5" key="1">
    <citation type="journal article" date="2019" name="Int. J. Syst. Evol. Microbiol.">
        <title>The Global Catalogue of Microorganisms (GCM) 10K type strain sequencing project: providing services to taxonomists for standard genome sequencing and annotation.</title>
        <authorList>
            <consortium name="The Broad Institute Genomics Platform"/>
            <consortium name="The Broad Institute Genome Sequencing Center for Infectious Disease"/>
            <person name="Wu L."/>
            <person name="Ma J."/>
        </authorList>
    </citation>
    <scope>NUCLEOTIDE SEQUENCE [LARGE SCALE GENOMIC DNA]</scope>
    <source>
        <strain evidence="5">WYCCWR 12678</strain>
    </source>
</reference>
<dbReference type="InterPro" id="IPR003607">
    <property type="entry name" value="HD/PDEase_dom"/>
</dbReference>
<dbReference type="RefSeq" id="WP_380028057.1">
    <property type="nucleotide sequence ID" value="NZ_JBHSHC010000132.1"/>
</dbReference>
<dbReference type="CDD" id="cd00077">
    <property type="entry name" value="HDc"/>
    <property type="match status" value="1"/>
</dbReference>
<dbReference type="Pfam" id="PF13487">
    <property type="entry name" value="HD_5"/>
    <property type="match status" value="1"/>
</dbReference>
<protein>
    <submittedName>
        <fullName evidence="4">HD-GYP domain-containing protein</fullName>
        <ecNumber evidence="4">3.1.4.-</ecNumber>
    </submittedName>
</protein>
<evidence type="ECO:0000313" key="4">
    <source>
        <dbReference type="EMBL" id="MFC4769490.1"/>
    </source>
</evidence>
<dbReference type="Gene3D" id="1.10.3210.10">
    <property type="entry name" value="Hypothetical protein af1432"/>
    <property type="match status" value="1"/>
</dbReference>
<dbReference type="PANTHER" id="PTHR43155:SF2">
    <property type="entry name" value="CYCLIC DI-GMP PHOSPHODIESTERASE PA4108"/>
    <property type="match status" value="1"/>
</dbReference>
<gene>
    <name evidence="4" type="ORF">ACFO8Q_19345</name>
</gene>
<feature type="domain" description="HD-GYP" evidence="3">
    <location>
        <begin position="236"/>
        <end position="431"/>
    </location>
</feature>
<dbReference type="SUPFAM" id="SSF109604">
    <property type="entry name" value="HD-domain/PDEase-like"/>
    <property type="match status" value="1"/>
</dbReference>
<keyword evidence="5" id="KW-1185">Reference proteome</keyword>
<dbReference type="NCBIfam" id="TIGR00277">
    <property type="entry name" value="HDIG"/>
    <property type="match status" value="1"/>
</dbReference>
<keyword evidence="4" id="KW-0378">Hydrolase</keyword>
<dbReference type="Proteomes" id="UP001596002">
    <property type="component" value="Unassembled WGS sequence"/>
</dbReference>
<feature type="transmembrane region" description="Helical" evidence="1">
    <location>
        <begin position="109"/>
        <end position="130"/>
    </location>
</feature>
<feature type="transmembrane region" description="Helical" evidence="1">
    <location>
        <begin position="202"/>
        <end position="223"/>
    </location>
</feature>
<keyword evidence="1" id="KW-0472">Membrane</keyword>
<dbReference type="PROSITE" id="PS51831">
    <property type="entry name" value="HD"/>
    <property type="match status" value="1"/>
</dbReference>